<dbReference type="Pfam" id="PF10512">
    <property type="entry name" value="Borealin"/>
    <property type="match status" value="1"/>
</dbReference>
<dbReference type="InterPro" id="IPR046466">
    <property type="entry name" value="Borealin_C"/>
</dbReference>
<accession>A0A9N9T9U6</accession>
<dbReference type="OrthoDB" id="6360905at2759"/>
<organism evidence="3 4">
    <name type="scientific">Phyllotreta striolata</name>
    <name type="common">Striped flea beetle</name>
    <name type="synonym">Crioceris striolata</name>
    <dbReference type="NCBI Taxonomy" id="444603"/>
    <lineage>
        <taxon>Eukaryota</taxon>
        <taxon>Metazoa</taxon>
        <taxon>Ecdysozoa</taxon>
        <taxon>Arthropoda</taxon>
        <taxon>Hexapoda</taxon>
        <taxon>Insecta</taxon>
        <taxon>Pterygota</taxon>
        <taxon>Neoptera</taxon>
        <taxon>Endopterygota</taxon>
        <taxon>Coleoptera</taxon>
        <taxon>Polyphaga</taxon>
        <taxon>Cucujiformia</taxon>
        <taxon>Chrysomeloidea</taxon>
        <taxon>Chrysomelidae</taxon>
        <taxon>Galerucinae</taxon>
        <taxon>Alticini</taxon>
        <taxon>Phyllotreta</taxon>
    </lineage>
</organism>
<evidence type="ECO:0000259" key="2">
    <source>
        <dbReference type="Pfam" id="PF10512"/>
    </source>
</evidence>
<proteinExistence type="predicted"/>
<dbReference type="AlphaFoldDB" id="A0A9N9T9U6"/>
<keyword evidence="4" id="KW-1185">Reference proteome</keyword>
<reference evidence="3" key="1">
    <citation type="submission" date="2022-01" db="EMBL/GenBank/DDBJ databases">
        <authorList>
            <person name="King R."/>
        </authorList>
    </citation>
    <scope>NUCLEOTIDE SEQUENCE</scope>
</reference>
<gene>
    <name evidence="3" type="ORF">PHYEVI_LOCUS424</name>
</gene>
<evidence type="ECO:0000313" key="4">
    <source>
        <dbReference type="Proteomes" id="UP001153712"/>
    </source>
</evidence>
<name>A0A9N9T9U6_PHYSR</name>
<evidence type="ECO:0000256" key="1">
    <source>
        <dbReference type="SAM" id="MobiDB-lite"/>
    </source>
</evidence>
<evidence type="ECO:0000313" key="3">
    <source>
        <dbReference type="EMBL" id="CAG9853957.1"/>
    </source>
</evidence>
<feature type="region of interest" description="Disordered" evidence="1">
    <location>
        <begin position="108"/>
        <end position="163"/>
    </location>
</feature>
<feature type="domain" description="Borealin C-terminal" evidence="2">
    <location>
        <begin position="178"/>
        <end position="286"/>
    </location>
</feature>
<dbReference type="EMBL" id="OU900094">
    <property type="protein sequence ID" value="CAG9853957.1"/>
    <property type="molecule type" value="Genomic_DNA"/>
</dbReference>
<protein>
    <recommendedName>
        <fullName evidence="2">Borealin C-terminal domain-containing protein</fullName>
    </recommendedName>
</protein>
<dbReference type="Proteomes" id="UP001153712">
    <property type="component" value="Chromosome 1"/>
</dbReference>
<sequence length="289" mass="32053">MINNIFELLTQQMPRTKVVKKGAKKESRREGQDENIAIAKILVDFEKKSSSMIKEEKERQISLVTKHYCDLINSISGTVLTMTIGECKRLGTSLHNGTLSNVTKSKLEVTKSTRKTRSRSYDDGYLTTESSNSSERSRSRTKKQSTAKANRFLTPASKGRHPYNCGPVSPKGTTEQIQNRFVTPASKGRNPNNYGPVTPKIVPNTPQIIMRRPIQGEVALSLQGSPLLVNPTTQDCATTINIPLEGGCQLSLLPQTGLRPSLLPVLDQNTKEDLRILNEHLTALLNNQK</sequence>